<dbReference type="InterPro" id="IPR040371">
    <property type="entry name" value="RMC1"/>
</dbReference>
<comment type="caution">
    <text evidence="4">The sequence shown here is derived from an EMBL/GenBank/DDBJ whole genome shotgun (WGS) entry which is preliminary data.</text>
</comment>
<name>A0AAV9AFX7_ACOGR</name>
<dbReference type="InterPro" id="IPR009755">
    <property type="entry name" value="RMC1_C"/>
</dbReference>
<dbReference type="PANTHER" id="PTHR12897">
    <property type="entry name" value="COLON CANCER-ASSOCIATED PROTEIN MIC1"/>
    <property type="match status" value="1"/>
</dbReference>
<reference evidence="4" key="2">
    <citation type="submission" date="2023-06" db="EMBL/GenBank/DDBJ databases">
        <authorList>
            <person name="Ma L."/>
            <person name="Liu K.-W."/>
            <person name="Li Z."/>
            <person name="Hsiao Y.-Y."/>
            <person name="Qi Y."/>
            <person name="Fu T."/>
            <person name="Tang G."/>
            <person name="Zhang D."/>
            <person name="Sun W.-H."/>
            <person name="Liu D.-K."/>
            <person name="Li Y."/>
            <person name="Chen G.-Z."/>
            <person name="Liu X.-D."/>
            <person name="Liao X.-Y."/>
            <person name="Jiang Y.-T."/>
            <person name="Yu X."/>
            <person name="Hao Y."/>
            <person name="Huang J."/>
            <person name="Zhao X.-W."/>
            <person name="Ke S."/>
            <person name="Chen Y.-Y."/>
            <person name="Wu W.-L."/>
            <person name="Hsu J.-L."/>
            <person name="Lin Y.-F."/>
            <person name="Huang M.-D."/>
            <person name="Li C.-Y."/>
            <person name="Huang L."/>
            <person name="Wang Z.-W."/>
            <person name="Zhao X."/>
            <person name="Zhong W.-Y."/>
            <person name="Peng D.-H."/>
            <person name="Ahmad S."/>
            <person name="Lan S."/>
            <person name="Zhang J.-S."/>
            <person name="Tsai W.-C."/>
            <person name="Van De Peer Y."/>
            <person name="Liu Z.-J."/>
        </authorList>
    </citation>
    <scope>NUCLEOTIDE SEQUENCE</scope>
    <source>
        <strain evidence="4">SCP</strain>
        <tissue evidence="4">Leaves</tissue>
    </source>
</reference>
<dbReference type="GO" id="GO:0035658">
    <property type="term" value="C:Mon1-Ccz1 complex"/>
    <property type="evidence" value="ECO:0007669"/>
    <property type="project" value="InterPro"/>
</dbReference>
<feature type="compositionally biased region" description="Polar residues" evidence="1">
    <location>
        <begin position="581"/>
        <end position="596"/>
    </location>
</feature>
<evidence type="ECO:0000256" key="1">
    <source>
        <dbReference type="SAM" id="MobiDB-lite"/>
    </source>
</evidence>
<accession>A0AAV9AFX7</accession>
<evidence type="ECO:0000313" key="4">
    <source>
        <dbReference type="EMBL" id="KAK1263219.1"/>
    </source>
</evidence>
<organism evidence="4 5">
    <name type="scientific">Acorus gramineus</name>
    <name type="common">Dwarf sweet flag</name>
    <dbReference type="NCBI Taxonomy" id="55184"/>
    <lineage>
        <taxon>Eukaryota</taxon>
        <taxon>Viridiplantae</taxon>
        <taxon>Streptophyta</taxon>
        <taxon>Embryophyta</taxon>
        <taxon>Tracheophyta</taxon>
        <taxon>Spermatophyta</taxon>
        <taxon>Magnoliopsida</taxon>
        <taxon>Liliopsida</taxon>
        <taxon>Acoraceae</taxon>
        <taxon>Acorus</taxon>
    </lineage>
</organism>
<dbReference type="AlphaFoldDB" id="A0AAV9AFX7"/>
<reference evidence="4" key="1">
    <citation type="journal article" date="2023" name="Nat. Commun.">
        <title>Diploid and tetraploid genomes of Acorus and the evolution of monocots.</title>
        <authorList>
            <person name="Ma L."/>
            <person name="Liu K.W."/>
            <person name="Li Z."/>
            <person name="Hsiao Y.Y."/>
            <person name="Qi Y."/>
            <person name="Fu T."/>
            <person name="Tang G.D."/>
            <person name="Zhang D."/>
            <person name="Sun W.H."/>
            <person name="Liu D.K."/>
            <person name="Li Y."/>
            <person name="Chen G.Z."/>
            <person name="Liu X.D."/>
            <person name="Liao X.Y."/>
            <person name="Jiang Y.T."/>
            <person name="Yu X."/>
            <person name="Hao Y."/>
            <person name="Huang J."/>
            <person name="Zhao X.W."/>
            <person name="Ke S."/>
            <person name="Chen Y.Y."/>
            <person name="Wu W.L."/>
            <person name="Hsu J.L."/>
            <person name="Lin Y.F."/>
            <person name="Huang M.D."/>
            <person name="Li C.Y."/>
            <person name="Huang L."/>
            <person name="Wang Z.W."/>
            <person name="Zhao X."/>
            <person name="Zhong W.Y."/>
            <person name="Peng D.H."/>
            <person name="Ahmad S."/>
            <person name="Lan S."/>
            <person name="Zhang J.S."/>
            <person name="Tsai W.C."/>
            <person name="Van de Peer Y."/>
            <person name="Liu Z.J."/>
        </authorList>
    </citation>
    <scope>NUCLEOTIDE SEQUENCE</scope>
    <source>
        <strain evidence="4">SCP</strain>
    </source>
</reference>
<evidence type="ECO:0000259" key="3">
    <source>
        <dbReference type="Pfam" id="PF21029"/>
    </source>
</evidence>
<proteinExistence type="predicted"/>
<sequence>MLGNMSSDQSKVSLSGSGALSHVYIQHPPLRCSISGTRGLFYDDGNKLLLIPTFDQVFSWKTSPASFTEAPNSDSIGEGPVLSIRYSLDRKIIGIQRSSNEVQFVNRETGSVFSQRCRSESERLLGFFWTDCPTCDVAFIKTSGLELFTYESVSNSLHLVETKRLNVSWYVYTHESRMVLLACGMQCKLFSAYQFSSVGIIRLPKFEMTMTAEEANRKPVLAADDVHIVTVYGRIYSLQTDKGGMLLHLYRFYRDAVVHQGSLPIYSTRIAVSVVDNVILIHHVDAKVVILYDIFPDSLTPISAPLPLLLRGTSKVSASSSHGNTSRKMVQAEVDETTAYGTIYGDGWIFLIPDLICDVNHGMLWRIHLDLEAIAASSSEVLFVLEFLQRRRSEPNQIKQLCLAIMRSIILERRSLALIARAIDVLVASFSLSMKIGNNLQGGAGRVTAGNHTYAGSQNAPSSGNRDIDRSTTVSDEAIRRVETHGKSVGQRPMDKEEKELALDVADVSHNMNAVSRISEASAYVVSDSEENVDLEISTTKSGEILESSLAGDLASGSMERRNQTSPETLQPDTQFPLESGESSVNSNEPSQEVSQVTHVAISPDEMYHSVFTCVEEEMTGDPACLIAVIVEFFRSAAVEKLKVHPNLYVMTIQLLARNERYVEIELFIINKIVEPSKEVALQLLDSGRQIHRIRKLGMDMLRKLYLHHDYVMLLMEDGYYLEALRYARKNKVTSVQASVFLEAAFAANNPEHLTAVLRFLVDFIPGFKTTSEHSMYSRILSNMY</sequence>
<protein>
    <recommendedName>
        <fullName evidence="6">Mic1 domain-containing protein</fullName>
    </recommendedName>
</protein>
<feature type="region of interest" description="Disordered" evidence="1">
    <location>
        <begin position="451"/>
        <end position="497"/>
    </location>
</feature>
<dbReference type="GO" id="GO:0031902">
    <property type="term" value="C:late endosome membrane"/>
    <property type="evidence" value="ECO:0007669"/>
    <property type="project" value="TreeGrafter"/>
</dbReference>
<feature type="compositionally biased region" description="Basic and acidic residues" evidence="1">
    <location>
        <begin position="477"/>
        <end position="486"/>
    </location>
</feature>
<evidence type="ECO:0000313" key="5">
    <source>
        <dbReference type="Proteomes" id="UP001179952"/>
    </source>
</evidence>
<dbReference type="PANTHER" id="PTHR12897:SF4">
    <property type="entry name" value="REGULATOR OF MON1-CCZ1 COMPLEX"/>
    <property type="match status" value="1"/>
</dbReference>
<dbReference type="GO" id="GO:0005765">
    <property type="term" value="C:lysosomal membrane"/>
    <property type="evidence" value="ECO:0007669"/>
    <property type="project" value="TreeGrafter"/>
</dbReference>
<evidence type="ECO:0008006" key="6">
    <source>
        <dbReference type="Google" id="ProtNLM"/>
    </source>
</evidence>
<feature type="compositionally biased region" description="Polar residues" evidence="1">
    <location>
        <begin position="451"/>
        <end position="475"/>
    </location>
</feature>
<dbReference type="Pfam" id="PF21029">
    <property type="entry name" value="RMC1_N"/>
    <property type="match status" value="1"/>
</dbReference>
<dbReference type="Proteomes" id="UP001179952">
    <property type="component" value="Unassembled WGS sequence"/>
</dbReference>
<dbReference type="EMBL" id="JAUJYN010000009">
    <property type="protein sequence ID" value="KAK1263219.1"/>
    <property type="molecule type" value="Genomic_DNA"/>
</dbReference>
<dbReference type="Pfam" id="PF07035">
    <property type="entry name" value="RMC1_C"/>
    <property type="match status" value="1"/>
</dbReference>
<feature type="compositionally biased region" description="Polar residues" evidence="1">
    <location>
        <begin position="564"/>
        <end position="574"/>
    </location>
</feature>
<evidence type="ECO:0000259" key="2">
    <source>
        <dbReference type="Pfam" id="PF07035"/>
    </source>
</evidence>
<feature type="domain" description="Mic1" evidence="2">
    <location>
        <begin position="581"/>
        <end position="761"/>
    </location>
</feature>
<keyword evidence="5" id="KW-1185">Reference proteome</keyword>
<dbReference type="InterPro" id="IPR049040">
    <property type="entry name" value="RMC1_N"/>
</dbReference>
<gene>
    <name evidence="4" type="ORF">QJS04_geneDACA017469</name>
</gene>
<feature type="region of interest" description="Disordered" evidence="1">
    <location>
        <begin position="551"/>
        <end position="596"/>
    </location>
</feature>
<feature type="domain" description="Regulator of MON1-CCZ1 complex N-terminal" evidence="3">
    <location>
        <begin position="40"/>
        <end position="154"/>
    </location>
</feature>
<dbReference type="GO" id="GO:0010506">
    <property type="term" value="P:regulation of autophagy"/>
    <property type="evidence" value="ECO:0007669"/>
    <property type="project" value="InterPro"/>
</dbReference>